<sequence length="69" mass="8337">MIYKVLYQELPDEIPVRERTKSVYVEGESVRQVRTKLNERKYNIEFIQEVNDAHLDYEKLSDDFTVENI</sequence>
<organism evidence="6 7">
    <name type="scientific">Virgibacillus massiliensis</name>
    <dbReference type="NCBI Taxonomy" id="1462526"/>
    <lineage>
        <taxon>Bacteria</taxon>
        <taxon>Bacillati</taxon>
        <taxon>Bacillota</taxon>
        <taxon>Bacilli</taxon>
        <taxon>Bacillales</taxon>
        <taxon>Bacillaceae</taxon>
        <taxon>Virgibacillus</taxon>
    </lineage>
</organism>
<dbReference type="Proteomes" id="UP000028875">
    <property type="component" value="Unassembled WGS sequence"/>
</dbReference>
<reference evidence="7" key="2">
    <citation type="submission" date="2014-05" db="EMBL/GenBank/DDBJ databases">
        <title>Draft genome sequence of Virgibacillus massiliensis Vm-5.</title>
        <authorList>
            <person name="Khelaifia S."/>
            <person name="Croce O."/>
            <person name="Lagier J.C."/>
            <person name="Raoult D."/>
        </authorList>
    </citation>
    <scope>NUCLEOTIDE SEQUENCE [LARGE SCALE GENOMIC DNA]</scope>
    <source>
        <strain evidence="7">Vm-5</strain>
    </source>
</reference>
<keyword evidence="7" id="KW-1185">Reference proteome</keyword>
<comment type="catalytic activity">
    <reaction evidence="5">
        <text>RNA(n) + a ribonucleoside 5'-triphosphate = RNA(n+1) + diphosphate</text>
        <dbReference type="Rhea" id="RHEA:21248"/>
        <dbReference type="Rhea" id="RHEA-COMP:14527"/>
        <dbReference type="Rhea" id="RHEA-COMP:17342"/>
        <dbReference type="ChEBI" id="CHEBI:33019"/>
        <dbReference type="ChEBI" id="CHEBI:61557"/>
        <dbReference type="ChEBI" id="CHEBI:140395"/>
        <dbReference type="EC" id="2.7.7.6"/>
    </reaction>
</comment>
<dbReference type="eggNOG" id="COG5503">
    <property type="taxonomic scope" value="Bacteria"/>
</dbReference>
<evidence type="ECO:0000313" key="7">
    <source>
        <dbReference type="Proteomes" id="UP000028875"/>
    </source>
</evidence>
<dbReference type="GO" id="GO:0006351">
    <property type="term" value="P:DNA-templated transcription"/>
    <property type="evidence" value="ECO:0007669"/>
    <property type="project" value="UniProtKB-UniRule"/>
</dbReference>
<protein>
    <recommendedName>
        <fullName evidence="5">DNA-directed RNA polymerase subunit epsilon</fullName>
        <shortName evidence="5">RNAP epsilon subunit</shortName>
        <ecNumber evidence="5">2.7.7.6</ecNumber>
    </recommendedName>
    <alternativeName>
        <fullName evidence="5">RNA polymerase epsilon subunit</fullName>
    </alternativeName>
    <alternativeName>
        <fullName evidence="5">Transcriptase subunit epsilon</fullName>
    </alternativeName>
</protein>
<comment type="subunit">
    <text evidence="5">RNAP is composed of a core of 2 alpha, a beta and a beta' subunit. The core is associated with a delta subunit, and at least one of epsilon or omega. When a sigma factor is associated with the core the holoenzyme is formed, which can initiate transcription.</text>
</comment>
<dbReference type="GO" id="GO:0000428">
    <property type="term" value="C:DNA-directed RNA polymerase complex"/>
    <property type="evidence" value="ECO:0007669"/>
    <property type="project" value="UniProtKB-KW"/>
</dbReference>
<dbReference type="RefSeq" id="WP_021291730.1">
    <property type="nucleotide sequence ID" value="NZ_BNER01000004.1"/>
</dbReference>
<keyword evidence="3 5" id="KW-0548">Nucleotidyltransferase</keyword>
<dbReference type="NCBIfam" id="NF010188">
    <property type="entry name" value="PRK13667.1"/>
    <property type="match status" value="1"/>
</dbReference>
<accession>A0A024QDC5</accession>
<evidence type="ECO:0000256" key="1">
    <source>
        <dbReference type="ARBA" id="ARBA00022478"/>
    </source>
</evidence>
<dbReference type="AlphaFoldDB" id="A0A024QDC5"/>
<evidence type="ECO:0000256" key="2">
    <source>
        <dbReference type="ARBA" id="ARBA00022679"/>
    </source>
</evidence>
<evidence type="ECO:0000256" key="4">
    <source>
        <dbReference type="ARBA" id="ARBA00023163"/>
    </source>
</evidence>
<evidence type="ECO:0000256" key="5">
    <source>
        <dbReference type="HAMAP-Rule" id="MF_01553"/>
    </source>
</evidence>
<comment type="similarity">
    <text evidence="5">Belongs to the RNA polymerase subunit epsilon family.</text>
</comment>
<dbReference type="InterPro" id="IPR009907">
    <property type="entry name" value="RpoY"/>
</dbReference>
<dbReference type="GO" id="GO:0003899">
    <property type="term" value="F:DNA-directed RNA polymerase activity"/>
    <property type="evidence" value="ECO:0007669"/>
    <property type="project" value="UniProtKB-UniRule"/>
</dbReference>
<dbReference type="EC" id="2.7.7.6" evidence="5"/>
<evidence type="ECO:0000256" key="3">
    <source>
        <dbReference type="ARBA" id="ARBA00022695"/>
    </source>
</evidence>
<dbReference type="GO" id="GO:0003677">
    <property type="term" value="F:DNA binding"/>
    <property type="evidence" value="ECO:0007669"/>
    <property type="project" value="UniProtKB-UniRule"/>
</dbReference>
<dbReference type="STRING" id="1462526.BN990_02587"/>
<reference evidence="6 7" key="1">
    <citation type="submission" date="2014-03" db="EMBL/GenBank/DDBJ databases">
        <authorList>
            <person name="Urmite Genomes U."/>
        </authorList>
    </citation>
    <scope>NUCLEOTIDE SEQUENCE [LARGE SCALE GENOMIC DNA]</scope>
    <source>
        <strain evidence="6 7">Vm-5</strain>
    </source>
</reference>
<gene>
    <name evidence="5" type="primary">rpoY</name>
    <name evidence="6" type="ORF">BN990_02587</name>
</gene>
<dbReference type="Gene3D" id="3.10.20.730">
    <property type="entry name" value="RNAP, epsilon subunit-like"/>
    <property type="match status" value="1"/>
</dbReference>
<dbReference type="Pfam" id="PF07288">
    <property type="entry name" value="RpoY"/>
    <property type="match status" value="1"/>
</dbReference>
<dbReference type="EMBL" id="CCDP010000001">
    <property type="protein sequence ID" value="CDQ40267.1"/>
    <property type="molecule type" value="Genomic_DNA"/>
</dbReference>
<keyword evidence="4 5" id="KW-0804">Transcription</keyword>
<comment type="caution">
    <text evidence="6">The sequence shown here is derived from an EMBL/GenBank/DDBJ whole genome shotgun (WGS) entry which is preliminary data.</text>
</comment>
<dbReference type="HAMAP" id="MF_01553">
    <property type="entry name" value="RNApol_bact_RpoY"/>
    <property type="match status" value="1"/>
</dbReference>
<proteinExistence type="inferred from homology"/>
<evidence type="ECO:0000313" key="6">
    <source>
        <dbReference type="EMBL" id="CDQ40267.1"/>
    </source>
</evidence>
<keyword evidence="1 5" id="KW-0240">DNA-directed RNA polymerase</keyword>
<keyword evidence="2 5" id="KW-0808">Transferase</keyword>
<dbReference type="OrthoDB" id="2147503at2"/>
<name>A0A024QDC5_9BACI</name>
<comment type="function">
    <text evidence="5">A non-essential component of RNA polymerase (RNAP).</text>
</comment>